<dbReference type="STRING" id="933801.Ahos_1378"/>
<organism evidence="1 2">
    <name type="scientific">Acidianus hospitalis (strain W1)</name>
    <dbReference type="NCBI Taxonomy" id="933801"/>
    <lineage>
        <taxon>Archaea</taxon>
        <taxon>Thermoproteota</taxon>
        <taxon>Thermoprotei</taxon>
        <taxon>Sulfolobales</taxon>
        <taxon>Sulfolobaceae</taxon>
        <taxon>Acidianus</taxon>
    </lineage>
</organism>
<gene>
    <name evidence="1" type="ordered locus">Ahos_1378</name>
</gene>
<dbReference type="KEGG" id="aho:Ahos_1378"/>
<name>F4B4N1_ACIHW</name>
<evidence type="ECO:0000313" key="2">
    <source>
        <dbReference type="Proteomes" id="UP000008458"/>
    </source>
</evidence>
<proteinExistence type="predicted"/>
<dbReference type="eggNOG" id="arCOG05983">
    <property type="taxonomic scope" value="Archaea"/>
</dbReference>
<dbReference type="Proteomes" id="UP000008458">
    <property type="component" value="Chromosome"/>
</dbReference>
<dbReference type="AlphaFoldDB" id="F4B4N1"/>
<dbReference type="HOGENOM" id="CLU_194984_0_0_2"/>
<protein>
    <submittedName>
        <fullName evidence="1">Uncharacterized protein</fullName>
    </submittedName>
</protein>
<reference evidence="1 2" key="1">
    <citation type="journal article" date="2011" name="Extremophiles">
        <title>Genomic analysis of Acidianus hospitalis W1 a host for studying crenarchaeal virus and plasmid life cycles.</title>
        <authorList>
            <person name="You X.Y."/>
            <person name="Liu C."/>
            <person name="Wang S.Y."/>
            <person name="Jiang C.Y."/>
            <person name="Shah S.A."/>
            <person name="Prangishvili D."/>
            <person name="She Q."/>
            <person name="Liu S.J."/>
            <person name="Garrett R.A."/>
        </authorList>
    </citation>
    <scope>NUCLEOTIDE SEQUENCE [LARGE SCALE GENOMIC DNA]</scope>
    <source>
        <strain evidence="1 2">W1</strain>
    </source>
</reference>
<dbReference type="EMBL" id="CP002535">
    <property type="protein sequence ID" value="AEE94261.1"/>
    <property type="molecule type" value="Genomic_DNA"/>
</dbReference>
<keyword evidence="2" id="KW-1185">Reference proteome</keyword>
<evidence type="ECO:0000313" key="1">
    <source>
        <dbReference type="EMBL" id="AEE94261.1"/>
    </source>
</evidence>
<sequence>MVLEGLIFNSLLLNSIFMKIADILIVEDSSKKVNENKIKEVLDKINVEKIDKININRIHIPGLSDDDILGVHVIVRDVAET</sequence>
<accession>F4B4N1</accession>
<reference key="2">
    <citation type="journal article" date="2011" name="Extremophiles">
        <title>Genomic analyses of Acidianus hospitalis W1 a host for studying crenarchaeal virus and plasmid life cycles.</title>
        <authorList>
            <person name="You X.Y."/>
            <person name="Liu C."/>
            <person name="Wang S.Y."/>
            <person name="Jiang C.Y."/>
            <person name="Shah S.A."/>
            <person name="Prangishvili D."/>
            <person name="Liu S.J."/>
            <person name="Garrett R.A."/>
        </authorList>
    </citation>
    <scope>NUCLEOTIDE SEQUENCE</scope>
    <source>
        <strain>W1</strain>
    </source>
</reference>